<dbReference type="Proteomes" id="UP000004982">
    <property type="component" value="Unassembled WGS sequence"/>
</dbReference>
<evidence type="ECO:0000313" key="2">
    <source>
        <dbReference type="EMBL" id="EGQ78181.1"/>
    </source>
</evidence>
<dbReference type="EMBL" id="AFQE01000022">
    <property type="protein sequence ID" value="EGQ78181.1"/>
    <property type="molecule type" value="Genomic_DNA"/>
</dbReference>
<dbReference type="AlphaFoldDB" id="A0AA36UL86"/>
<sequence length="39" mass="4396">MPKTAAQKEIHSKTPVSSFPHRRGKDDETGVFWSGLKLQ</sequence>
<comment type="caution">
    <text evidence="2">The sequence shown here is derived from an EMBL/GenBank/DDBJ whole genome shotgun (WGS) entry which is preliminary data.</text>
</comment>
<reference evidence="2 3" key="1">
    <citation type="submission" date="2011-05" db="EMBL/GenBank/DDBJ databases">
        <authorList>
            <person name="Muzny D."/>
            <person name="Qin X."/>
            <person name="Deng J."/>
            <person name="Jiang H."/>
            <person name="Liu Y."/>
            <person name="Qu J."/>
            <person name="Song X.-Z."/>
            <person name="Zhang L."/>
            <person name="Thornton R."/>
            <person name="Coyle M."/>
            <person name="Francisco L."/>
            <person name="Jackson L."/>
            <person name="Javaid M."/>
            <person name="Korchina V."/>
            <person name="Kovar C."/>
            <person name="Mata R."/>
            <person name="Mathew T."/>
            <person name="Ngo R."/>
            <person name="Nguyen L."/>
            <person name="Nguyen N."/>
            <person name="Okwuonu G."/>
            <person name="Ongeri F."/>
            <person name="Pham C."/>
            <person name="Simmons D."/>
            <person name="Wilczek-Boney K."/>
            <person name="Hale W."/>
            <person name="Jakkamsetti A."/>
            <person name="Pham P."/>
            <person name="Ruth R."/>
            <person name="San Lucas F."/>
            <person name="Warren J."/>
            <person name="Zhang J."/>
            <person name="Zhao Z."/>
            <person name="Zhou C."/>
            <person name="Zhu D."/>
            <person name="Lee S."/>
            <person name="Bess C."/>
            <person name="Blankenburg K."/>
            <person name="Forbes L."/>
            <person name="Fu Q."/>
            <person name="Gubbala S."/>
            <person name="Hirani K."/>
            <person name="Jayaseelan J.C."/>
            <person name="Lara F."/>
            <person name="Munidasa M."/>
            <person name="Palculict T."/>
            <person name="Patil S."/>
            <person name="Pu L.-L."/>
            <person name="Saada N."/>
            <person name="Tang L."/>
            <person name="Weissenberger G."/>
            <person name="Zhu Y."/>
            <person name="Hemphill L."/>
            <person name="Shang Y."/>
            <person name="Youmans B."/>
            <person name="Ayvaz T."/>
            <person name="Ross M."/>
            <person name="Santibanez J."/>
            <person name="Aqrawi P."/>
            <person name="Gross S."/>
            <person name="Joshi V."/>
            <person name="Fowler G."/>
            <person name="Nazareth L."/>
            <person name="Reid J."/>
            <person name="Worley K."/>
            <person name="Petrosino J."/>
            <person name="Highlander S."/>
            <person name="Gibbs R."/>
        </authorList>
    </citation>
    <scope>NUCLEOTIDE SEQUENCE [LARGE SCALE GENOMIC DNA]</scope>
    <source>
        <strain evidence="2 3">ATCC 33926</strain>
    </source>
</reference>
<name>A0AA36UL86_9NEIS</name>
<proteinExistence type="predicted"/>
<feature type="region of interest" description="Disordered" evidence="1">
    <location>
        <begin position="1"/>
        <end position="39"/>
    </location>
</feature>
<gene>
    <name evidence="2" type="ORF">HMPREF9418_0406</name>
</gene>
<feature type="compositionally biased region" description="Basic and acidic residues" evidence="1">
    <location>
        <begin position="1"/>
        <end position="12"/>
    </location>
</feature>
<evidence type="ECO:0000256" key="1">
    <source>
        <dbReference type="SAM" id="MobiDB-lite"/>
    </source>
</evidence>
<organism evidence="2 3">
    <name type="scientific">Neisseria macacae ATCC 33926</name>
    <dbReference type="NCBI Taxonomy" id="997348"/>
    <lineage>
        <taxon>Bacteria</taxon>
        <taxon>Pseudomonadati</taxon>
        <taxon>Pseudomonadota</taxon>
        <taxon>Betaproteobacteria</taxon>
        <taxon>Neisseriales</taxon>
        <taxon>Neisseriaceae</taxon>
        <taxon>Neisseria</taxon>
    </lineage>
</organism>
<protein>
    <submittedName>
        <fullName evidence="2">Uncharacterized protein</fullName>
    </submittedName>
</protein>
<accession>A0AA36UL86</accession>
<evidence type="ECO:0000313" key="3">
    <source>
        <dbReference type="Proteomes" id="UP000004982"/>
    </source>
</evidence>